<protein>
    <submittedName>
        <fullName evidence="2">Uncharacterized protein</fullName>
    </submittedName>
</protein>
<evidence type="ECO:0000313" key="2">
    <source>
        <dbReference type="EMBL" id="KAE8686834.1"/>
    </source>
</evidence>
<name>A0A6A2Z4B8_HIBSY</name>
<evidence type="ECO:0000313" key="3">
    <source>
        <dbReference type="Proteomes" id="UP000436088"/>
    </source>
</evidence>
<gene>
    <name evidence="2" type="ORF">F3Y22_tig00111027pilonHSYRG00240</name>
</gene>
<dbReference type="InterPro" id="IPR011990">
    <property type="entry name" value="TPR-like_helical_dom_sf"/>
</dbReference>
<reference evidence="2" key="1">
    <citation type="submission" date="2019-09" db="EMBL/GenBank/DDBJ databases">
        <title>Draft genome information of white flower Hibiscus syriacus.</title>
        <authorList>
            <person name="Kim Y.-M."/>
        </authorList>
    </citation>
    <scope>NUCLEOTIDE SEQUENCE [LARGE SCALE GENOMIC DNA]</scope>
    <source>
        <strain evidence="2">YM2019G1</strain>
    </source>
</reference>
<feature type="compositionally biased region" description="Basic and acidic residues" evidence="1">
    <location>
        <begin position="129"/>
        <end position="146"/>
    </location>
</feature>
<keyword evidence="3" id="KW-1185">Reference proteome</keyword>
<feature type="region of interest" description="Disordered" evidence="1">
    <location>
        <begin position="129"/>
        <end position="151"/>
    </location>
</feature>
<evidence type="ECO:0000256" key="1">
    <source>
        <dbReference type="SAM" id="MobiDB-lite"/>
    </source>
</evidence>
<dbReference type="PANTHER" id="PTHR36064">
    <property type="entry name" value="EMBRYO DEFECTIVE 2735"/>
    <property type="match status" value="1"/>
</dbReference>
<sequence>MFAEMEQVLHLHKNDTRIVPEDIIFCSVMKIYGWAKLHECALKLLDEIPQYRCPRTVKSMNSLLLALLLSRKFDEMKELLPEDAFRWALRWITIGCSDVFTENAVLKEASRLYAASWVRDIGPYLPPNDYKKDDEIEGKPNGDKSRTKVTKPSTLEDIGKEIYSAEKFSLEISDNYLKQVLGKKWRDHKSSLKKKYFKKDLSLEEKLQTVPPGMLRYENMLVLLADNNKSLLTQLDRRTLLENTSGCKVGRIKLFDMTHTKKDDTPMTNEAAEIVEKLRDKRAEYEATTSSHGIVNADEIENQVINEFLGPEGYGQVHMSSQSQSSQLEVSRLKQQLVEMDQKVAQMKAETEAREAERVVAYQKKCEDFKNRIQAMMQMI</sequence>
<accession>A0A6A2Z4B8</accession>
<organism evidence="2 3">
    <name type="scientific">Hibiscus syriacus</name>
    <name type="common">Rose of Sharon</name>
    <dbReference type="NCBI Taxonomy" id="106335"/>
    <lineage>
        <taxon>Eukaryota</taxon>
        <taxon>Viridiplantae</taxon>
        <taxon>Streptophyta</taxon>
        <taxon>Embryophyta</taxon>
        <taxon>Tracheophyta</taxon>
        <taxon>Spermatophyta</taxon>
        <taxon>Magnoliopsida</taxon>
        <taxon>eudicotyledons</taxon>
        <taxon>Gunneridae</taxon>
        <taxon>Pentapetalae</taxon>
        <taxon>rosids</taxon>
        <taxon>malvids</taxon>
        <taxon>Malvales</taxon>
        <taxon>Malvaceae</taxon>
        <taxon>Malvoideae</taxon>
        <taxon>Hibiscus</taxon>
    </lineage>
</organism>
<dbReference type="Gene3D" id="1.25.40.10">
    <property type="entry name" value="Tetratricopeptide repeat domain"/>
    <property type="match status" value="1"/>
</dbReference>
<dbReference type="EMBL" id="VEPZ02001209">
    <property type="protein sequence ID" value="KAE8686834.1"/>
    <property type="molecule type" value="Genomic_DNA"/>
</dbReference>
<dbReference type="Pfam" id="PF03004">
    <property type="entry name" value="Transposase_24"/>
    <property type="match status" value="1"/>
</dbReference>
<dbReference type="AlphaFoldDB" id="A0A6A2Z4B8"/>
<comment type="caution">
    <text evidence="2">The sequence shown here is derived from an EMBL/GenBank/DDBJ whole genome shotgun (WGS) entry which is preliminary data.</text>
</comment>
<dbReference type="Proteomes" id="UP000436088">
    <property type="component" value="Unassembled WGS sequence"/>
</dbReference>
<dbReference type="InterPro" id="IPR004252">
    <property type="entry name" value="Probable_transposase_24"/>
</dbReference>
<proteinExistence type="predicted"/>